<evidence type="ECO:0000313" key="14">
    <source>
        <dbReference type="EMBL" id="KAK3203662.1"/>
    </source>
</evidence>
<evidence type="ECO:0000256" key="3">
    <source>
        <dbReference type="ARBA" id="ARBA00022512"/>
    </source>
</evidence>
<evidence type="ECO:0000256" key="7">
    <source>
        <dbReference type="ARBA" id="ARBA00023180"/>
    </source>
</evidence>
<feature type="chain" id="PRO_5042932556" description="glucan 1,3-beta-glucosidase" evidence="13">
    <location>
        <begin position="21"/>
        <end position="305"/>
    </location>
</feature>
<evidence type="ECO:0000256" key="11">
    <source>
        <dbReference type="ARBA" id="ARBA00041761"/>
    </source>
</evidence>
<evidence type="ECO:0000256" key="5">
    <source>
        <dbReference type="ARBA" id="ARBA00022729"/>
    </source>
</evidence>
<keyword evidence="8" id="KW-0326">Glycosidase</keyword>
<dbReference type="GO" id="GO:0005975">
    <property type="term" value="P:carbohydrate metabolic process"/>
    <property type="evidence" value="ECO:0007669"/>
    <property type="project" value="InterPro"/>
</dbReference>
<dbReference type="EC" id="3.2.1.58" evidence="10"/>
<evidence type="ECO:0000256" key="6">
    <source>
        <dbReference type="ARBA" id="ARBA00022801"/>
    </source>
</evidence>
<dbReference type="AlphaFoldDB" id="A0AAN6REM2"/>
<comment type="subcellular location">
    <subcellularLocation>
        <location evidence="1">Secreted</location>
        <location evidence="1">Cell wall</location>
    </subcellularLocation>
</comment>
<dbReference type="Pfam" id="PF00332">
    <property type="entry name" value="Glyco_hydro_17"/>
    <property type="match status" value="1"/>
</dbReference>
<evidence type="ECO:0000313" key="15">
    <source>
        <dbReference type="Proteomes" id="UP001280581"/>
    </source>
</evidence>
<dbReference type="InterPro" id="IPR000490">
    <property type="entry name" value="Glyco_hydro_17"/>
</dbReference>
<keyword evidence="4" id="KW-0964">Secreted</keyword>
<comment type="catalytic activity">
    <reaction evidence="9">
        <text>Successive hydrolysis of beta-D-glucose units from the non-reducing ends of (1-&gt;3)-beta-D-glucans, releasing alpha-glucose.</text>
        <dbReference type="EC" id="3.2.1.58"/>
    </reaction>
</comment>
<name>A0AAN6REM2_9PLEO</name>
<dbReference type="InterPro" id="IPR017853">
    <property type="entry name" value="GH"/>
</dbReference>
<sequence>MRFSTAATVALAAGPAVVSAAKGTMGFALGMKMPNEKCKSQSDYEADFDAIKAASGATIVRGYAASQCDNMAKSILPAAEKKGFKVVLGIWPDVEDSFNADLEAIVDVADKYKETIYAVTVGSETLYRGDFTGPELKKKIDTVREKLPKGIKIGTADSWNKFYDGTANAILPSVDILLINAFAFWQGAGDANATTVYFDDMYKAITHVEEQVGGKDKIEIWNGETGWPTAVGTDYGDAKGGLKNAETFYKNGFCALIDWGYNAFFFEAFDEPWKPDAIGDNGKVASEKTWGAMTSDRKTKYSLQC</sequence>
<protein>
    <recommendedName>
        <fullName evidence="10">glucan 1,3-beta-glucosidase</fullName>
        <ecNumber evidence="10">3.2.1.58</ecNumber>
    </recommendedName>
    <alternativeName>
        <fullName evidence="11">Exo-1,3-beta-glucanase</fullName>
    </alternativeName>
</protein>
<dbReference type="GO" id="GO:0005576">
    <property type="term" value="C:extracellular region"/>
    <property type="evidence" value="ECO:0007669"/>
    <property type="project" value="TreeGrafter"/>
</dbReference>
<keyword evidence="3" id="KW-0134">Cell wall</keyword>
<accession>A0AAN6REM2</accession>
<reference evidence="14 15" key="1">
    <citation type="submission" date="2021-02" db="EMBL/GenBank/DDBJ databases">
        <title>Genome assembly of Pseudopithomyces chartarum.</title>
        <authorList>
            <person name="Jauregui R."/>
            <person name="Singh J."/>
            <person name="Voisey C."/>
        </authorList>
    </citation>
    <scope>NUCLEOTIDE SEQUENCE [LARGE SCALE GENOMIC DNA]</scope>
    <source>
        <strain evidence="14 15">AGR01</strain>
    </source>
</reference>
<dbReference type="EMBL" id="WVTA01000010">
    <property type="protein sequence ID" value="KAK3203662.1"/>
    <property type="molecule type" value="Genomic_DNA"/>
</dbReference>
<organism evidence="14 15">
    <name type="scientific">Pseudopithomyces chartarum</name>
    <dbReference type="NCBI Taxonomy" id="1892770"/>
    <lineage>
        <taxon>Eukaryota</taxon>
        <taxon>Fungi</taxon>
        <taxon>Dikarya</taxon>
        <taxon>Ascomycota</taxon>
        <taxon>Pezizomycotina</taxon>
        <taxon>Dothideomycetes</taxon>
        <taxon>Pleosporomycetidae</taxon>
        <taxon>Pleosporales</taxon>
        <taxon>Massarineae</taxon>
        <taxon>Didymosphaeriaceae</taxon>
        <taxon>Pseudopithomyces</taxon>
    </lineage>
</organism>
<dbReference type="PANTHER" id="PTHR16631">
    <property type="entry name" value="GLUCAN 1,3-BETA-GLUCOSIDASE"/>
    <property type="match status" value="1"/>
</dbReference>
<dbReference type="GO" id="GO:0042973">
    <property type="term" value="F:glucan endo-1,3-beta-D-glucosidase activity"/>
    <property type="evidence" value="ECO:0007669"/>
    <property type="project" value="TreeGrafter"/>
</dbReference>
<evidence type="ECO:0000256" key="12">
    <source>
        <dbReference type="RuleBase" id="RU004335"/>
    </source>
</evidence>
<evidence type="ECO:0000256" key="10">
    <source>
        <dbReference type="ARBA" id="ARBA00038929"/>
    </source>
</evidence>
<evidence type="ECO:0000256" key="13">
    <source>
        <dbReference type="SAM" id="SignalP"/>
    </source>
</evidence>
<dbReference type="GO" id="GO:0071555">
    <property type="term" value="P:cell wall organization"/>
    <property type="evidence" value="ECO:0007669"/>
    <property type="project" value="TreeGrafter"/>
</dbReference>
<evidence type="ECO:0000256" key="9">
    <source>
        <dbReference type="ARBA" id="ARBA00036824"/>
    </source>
</evidence>
<gene>
    <name evidence="14" type="ORF">GRF29_106g243208</name>
</gene>
<proteinExistence type="inferred from homology"/>
<dbReference type="Proteomes" id="UP001280581">
    <property type="component" value="Unassembled WGS sequence"/>
</dbReference>
<dbReference type="GO" id="GO:0009986">
    <property type="term" value="C:cell surface"/>
    <property type="evidence" value="ECO:0007669"/>
    <property type="project" value="TreeGrafter"/>
</dbReference>
<evidence type="ECO:0000256" key="8">
    <source>
        <dbReference type="ARBA" id="ARBA00023295"/>
    </source>
</evidence>
<keyword evidence="7" id="KW-0325">Glycoprotein</keyword>
<dbReference type="SUPFAM" id="SSF51445">
    <property type="entry name" value="(Trans)glycosidases"/>
    <property type="match status" value="1"/>
</dbReference>
<keyword evidence="5 13" id="KW-0732">Signal</keyword>
<comment type="similarity">
    <text evidence="2 12">Belongs to the glycosyl hydrolase 17 family.</text>
</comment>
<feature type="signal peptide" evidence="13">
    <location>
        <begin position="1"/>
        <end position="20"/>
    </location>
</feature>
<comment type="caution">
    <text evidence="14">The sequence shown here is derived from an EMBL/GenBank/DDBJ whole genome shotgun (WGS) entry which is preliminary data.</text>
</comment>
<keyword evidence="6" id="KW-0378">Hydrolase</keyword>
<dbReference type="PANTHER" id="PTHR16631:SF26">
    <property type="entry name" value="GLUCAN 1,3-BETA-GLUCOSIDASE"/>
    <property type="match status" value="1"/>
</dbReference>
<keyword evidence="15" id="KW-1185">Reference proteome</keyword>
<dbReference type="Gene3D" id="3.20.20.80">
    <property type="entry name" value="Glycosidases"/>
    <property type="match status" value="1"/>
</dbReference>
<evidence type="ECO:0000256" key="1">
    <source>
        <dbReference type="ARBA" id="ARBA00004191"/>
    </source>
</evidence>
<evidence type="ECO:0000256" key="4">
    <source>
        <dbReference type="ARBA" id="ARBA00022525"/>
    </source>
</evidence>
<dbReference type="InterPro" id="IPR050732">
    <property type="entry name" value="Beta-glucan_modifiers"/>
</dbReference>
<evidence type="ECO:0000256" key="2">
    <source>
        <dbReference type="ARBA" id="ARBA00008773"/>
    </source>
</evidence>
<dbReference type="GO" id="GO:0004338">
    <property type="term" value="F:glucan exo-1,3-beta-glucosidase activity"/>
    <property type="evidence" value="ECO:0007669"/>
    <property type="project" value="UniProtKB-EC"/>
</dbReference>
<dbReference type="GO" id="GO:0009277">
    <property type="term" value="C:fungal-type cell wall"/>
    <property type="evidence" value="ECO:0007669"/>
    <property type="project" value="TreeGrafter"/>
</dbReference>